<dbReference type="CDD" id="cd04859">
    <property type="entry name" value="Prim_Pol"/>
    <property type="match status" value="1"/>
</dbReference>
<feature type="domain" description="AAA+ ATPase" evidence="1">
    <location>
        <begin position="320"/>
        <end position="495"/>
    </location>
</feature>
<dbReference type="Gene3D" id="3.40.50.300">
    <property type="entry name" value="P-loop containing nucleotide triphosphate hydrolases"/>
    <property type="match status" value="1"/>
</dbReference>
<dbReference type="InterPro" id="IPR003593">
    <property type="entry name" value="AAA+_ATPase"/>
</dbReference>
<accession>A0ABS4APL1</accession>
<evidence type="ECO:0000259" key="1">
    <source>
        <dbReference type="SMART" id="SM00382"/>
    </source>
</evidence>
<feature type="domain" description="DNA primase/polymerase bifunctional N-terminal" evidence="2">
    <location>
        <begin position="9"/>
        <end position="157"/>
    </location>
</feature>
<gene>
    <name evidence="3" type="ORF">J5Y09_05200</name>
</gene>
<evidence type="ECO:0000259" key="2">
    <source>
        <dbReference type="SMART" id="SM00943"/>
    </source>
</evidence>
<dbReference type="Pfam" id="PF09250">
    <property type="entry name" value="Prim-Pol"/>
    <property type="match status" value="1"/>
</dbReference>
<dbReference type="SMART" id="SM00382">
    <property type="entry name" value="AAA"/>
    <property type="match status" value="1"/>
</dbReference>
<organism evidence="3 4">
    <name type="scientific">Roseomonas nitratireducens</name>
    <dbReference type="NCBI Taxonomy" id="2820810"/>
    <lineage>
        <taxon>Bacteria</taxon>
        <taxon>Pseudomonadati</taxon>
        <taxon>Pseudomonadota</taxon>
        <taxon>Alphaproteobacteria</taxon>
        <taxon>Acetobacterales</taxon>
        <taxon>Roseomonadaceae</taxon>
        <taxon>Roseomonas</taxon>
    </lineage>
</organism>
<dbReference type="SMART" id="SM00943">
    <property type="entry name" value="Prim-Pol"/>
    <property type="match status" value="1"/>
</dbReference>
<dbReference type="SUPFAM" id="SSF52540">
    <property type="entry name" value="P-loop containing nucleoside triphosphate hydrolases"/>
    <property type="match status" value="1"/>
</dbReference>
<dbReference type="EMBL" id="JAGIYZ010000003">
    <property type="protein sequence ID" value="MBP0463298.1"/>
    <property type="molecule type" value="Genomic_DNA"/>
</dbReference>
<comment type="caution">
    <text evidence="3">The sequence shown here is derived from an EMBL/GenBank/DDBJ whole genome shotgun (WGS) entry which is preliminary data.</text>
</comment>
<reference evidence="3 4" key="1">
    <citation type="submission" date="2021-03" db="EMBL/GenBank/DDBJ databases">
        <authorList>
            <person name="So Y."/>
        </authorList>
    </citation>
    <scope>NUCLEOTIDE SEQUENCE [LARGE SCALE GENOMIC DNA]</scope>
    <source>
        <strain evidence="3 4">PWR1</strain>
    </source>
</reference>
<dbReference type="InterPro" id="IPR027417">
    <property type="entry name" value="P-loop_NTPase"/>
</dbReference>
<dbReference type="SUPFAM" id="SSF56747">
    <property type="entry name" value="Prim-pol domain"/>
    <property type="match status" value="1"/>
</dbReference>
<protein>
    <submittedName>
        <fullName evidence="3">AAA family ATPase</fullName>
    </submittedName>
</protein>
<sequence length="685" mass="72797">MHNDKLAAALALAARGLRVFPLPPNGRRPSAEWKGWPETATTDPEKIRAWWEGTDCNIGVVTTGWLLIDLDMKHGKNGVAAWIELHGGFDTFMVRTPSGGYHLYYSGADVAGSESHLGDGIDVRSHNNYAVGPGSIVDGRAYEVVADEPFAPAPPEIVSRCKLPGLRAENAAVPLVELDTPAAVTAAVERVKAASPAMQGEQSERAYKLANEVKDCGISEGMCNTIMAEWAARCSPPILPHDLAGRVANAYQYGQNAPGAKNAAVLFEGVSIPPPEYVPQPTPQEVHADQAARSRLRLIPAAECGAASHREYVWKGVLSAGQIGCIFGQPGAGKSVLAPHVAYAVAQGRHAFGQRTKAGTVFYVAAEDEAGMQDRRSALRQRHGDAPGLHLIGGVSALVTGNDAVAPDLARLLQLAEEHRPSLIMIDTLAASAAGLDENSSSDMSRIVEAMRSLTRFGAAVVLVHHSPKSGDTPRGHSVLNGALDMSMIVGPDPDAEDVIRAELRKNRNGTCNLDIAFRIEAAAMGLDGDGDPITAPVCLERTEDEVRSDRKLKLRKGETTALATLQQMTIDLMPANASGDVLFNGKRPSVALLDWQERCTSKGVMSNAAKPGARNREFNAARNGLVAKNCIYIADGRVTYLGRGNEIDPHRPKPPAWTVGIVRPPPPTYVPAGADAASPASLPN</sequence>
<proteinExistence type="predicted"/>
<dbReference type="RefSeq" id="WP_209350686.1">
    <property type="nucleotide sequence ID" value="NZ_JAGIYZ010000003.1"/>
</dbReference>
<evidence type="ECO:0000313" key="3">
    <source>
        <dbReference type="EMBL" id="MBP0463298.1"/>
    </source>
</evidence>
<evidence type="ECO:0000313" key="4">
    <source>
        <dbReference type="Proteomes" id="UP000680815"/>
    </source>
</evidence>
<name>A0ABS4APL1_9PROT</name>
<dbReference type="InterPro" id="IPR015330">
    <property type="entry name" value="DNA_primase/pol_bifunc_N"/>
</dbReference>
<dbReference type="Proteomes" id="UP000680815">
    <property type="component" value="Unassembled WGS sequence"/>
</dbReference>
<keyword evidence="4" id="KW-1185">Reference proteome</keyword>
<dbReference type="Gene3D" id="3.30.720.160">
    <property type="entry name" value="Bifunctional DNA primase/polymerase, N-terminal"/>
    <property type="match status" value="1"/>
</dbReference>
<dbReference type="Pfam" id="PF13481">
    <property type="entry name" value="AAA_25"/>
    <property type="match status" value="1"/>
</dbReference>